<dbReference type="Proteomes" id="UP001276659">
    <property type="component" value="Unassembled WGS sequence"/>
</dbReference>
<evidence type="ECO:0000256" key="4">
    <source>
        <dbReference type="ARBA" id="ARBA00022989"/>
    </source>
</evidence>
<evidence type="ECO:0000256" key="5">
    <source>
        <dbReference type="ARBA" id="ARBA00023136"/>
    </source>
</evidence>
<evidence type="ECO:0000259" key="8">
    <source>
        <dbReference type="PROSITE" id="PS51767"/>
    </source>
</evidence>
<name>A0AAD9YZ26_9LECA</name>
<keyword evidence="5 7" id="KW-0472">Membrane</keyword>
<feature type="transmembrane region" description="Helical" evidence="7">
    <location>
        <begin position="415"/>
        <end position="438"/>
    </location>
</feature>
<feature type="domain" description="Peptidase A1" evidence="8">
    <location>
        <begin position="25"/>
        <end position="374"/>
    </location>
</feature>
<reference evidence="9" key="1">
    <citation type="submission" date="2022-11" db="EMBL/GenBank/DDBJ databases">
        <title>Chromosomal genome sequence assembly and mating type (MAT) locus characterization of the leprose asexual lichenized fungus Lepraria neglecta (Nyl.) Erichsen.</title>
        <authorList>
            <person name="Allen J.L."/>
            <person name="Pfeffer B."/>
        </authorList>
    </citation>
    <scope>NUCLEOTIDE SEQUENCE</scope>
    <source>
        <strain evidence="9">Allen 5258</strain>
    </source>
</reference>
<dbReference type="InterPro" id="IPR034164">
    <property type="entry name" value="Pepsin-like_dom"/>
</dbReference>
<dbReference type="InterPro" id="IPR001461">
    <property type="entry name" value="Aspartic_peptidase_A1"/>
</dbReference>
<dbReference type="GO" id="GO:0006508">
    <property type="term" value="P:proteolysis"/>
    <property type="evidence" value="ECO:0007669"/>
    <property type="project" value="InterPro"/>
</dbReference>
<gene>
    <name evidence="9" type="ORF">OEA41_010440</name>
</gene>
<dbReference type="PROSITE" id="PS51767">
    <property type="entry name" value="PEPTIDASE_A1"/>
    <property type="match status" value="1"/>
</dbReference>
<dbReference type="SUPFAM" id="SSF50630">
    <property type="entry name" value="Acid proteases"/>
    <property type="match status" value="1"/>
</dbReference>
<dbReference type="InterPro" id="IPR033121">
    <property type="entry name" value="PEPTIDASE_A1"/>
</dbReference>
<evidence type="ECO:0000313" key="9">
    <source>
        <dbReference type="EMBL" id="KAK3167313.1"/>
    </source>
</evidence>
<protein>
    <recommendedName>
        <fullName evidence="8">Peptidase A1 domain-containing protein</fullName>
    </recommendedName>
</protein>
<dbReference type="GO" id="GO:0016020">
    <property type="term" value="C:membrane"/>
    <property type="evidence" value="ECO:0007669"/>
    <property type="project" value="UniProtKB-SubCell"/>
</dbReference>
<comment type="subcellular location">
    <subcellularLocation>
        <location evidence="1">Membrane</location>
        <topology evidence="1">Single-pass membrane protein</topology>
    </subcellularLocation>
</comment>
<sequence length="786" mass="84651">MANSSAAPIVVPPSEAWDGNDGPWSTFNIHVGTPPQPARVLLSTASGESWVISANTTQGGCLSTDPSTCAQSRGALFNLNASSTWKDQGIFGVGLEVNLPDYVGNYDNGDYGLDTLGVGLPGSGPSLDNMVVAALATKDFYLGYLGVTIHPTNFSEFNDPHPSFLSTLKSSGKIPSLSYGYSAGAQYRLKKALGTLTLGGYDASKFTPNDVDFLFAADISRDLVVGLQDITFSDSKTQNEPLLKEGILTFIDATVPHIWLPQDACTLFENAFGLTYNSTVDRYLVNNTLHTQLQAQNASVSFVLGNQVNGGTTVTITLPYEAFDLQVGPPIVDTTQNYFPLRRAANSTQYTIGRTFLQESYLIVNYEQSNFSISQNIWEENTPSQILSIDAANTTTPTKITKVQQTTSKSISTGAIIGIAVPVVALTIVAAIAIFFFIRRRRRRRREKEEREKIDDVEPFQKAEMDATSKVLPGELYAEGKAGEVDSSSKIEMQGSEVNISAHDKNTAEMEGTRGVAEMEGTKGGTEMEGTKGGAEMEGSRQNAEMEGSGFAPVEMYAGDHGLYELPSPETAATEGSDVPSPLGGSRRNRRSRIASWNRRQKPTPSVPQSESSEISPDSAEPDRRSGAAGMWTGHGPRDTASTQDMSSPTSESSRSRQRNRGDLLTQRLDRASRSHLPPDISSPSDSSRERPRQPIESTYSRNTALSSTSDGSRERLDSGADAWNRRFGSSPRSLTPNDISSPSDRSRRGIERLGSAASGGSGGLSSPSNYQTPSGGSPQPPRNFF</sequence>
<evidence type="ECO:0000256" key="6">
    <source>
        <dbReference type="SAM" id="MobiDB-lite"/>
    </source>
</evidence>
<dbReference type="Gene3D" id="2.40.70.10">
    <property type="entry name" value="Acid Proteases"/>
    <property type="match status" value="2"/>
</dbReference>
<accession>A0AAD9YZ26</accession>
<feature type="compositionally biased region" description="Polar residues" evidence="6">
    <location>
        <begin position="768"/>
        <end position="778"/>
    </location>
</feature>
<feature type="region of interest" description="Disordered" evidence="6">
    <location>
        <begin position="520"/>
        <end position="548"/>
    </location>
</feature>
<dbReference type="CDD" id="cd05471">
    <property type="entry name" value="pepsin_like"/>
    <property type="match status" value="1"/>
</dbReference>
<keyword evidence="10" id="KW-1185">Reference proteome</keyword>
<keyword evidence="3 7" id="KW-0812">Transmembrane</keyword>
<keyword evidence="4 7" id="KW-1133">Transmembrane helix</keyword>
<organism evidence="9 10">
    <name type="scientific">Lepraria neglecta</name>
    <dbReference type="NCBI Taxonomy" id="209136"/>
    <lineage>
        <taxon>Eukaryota</taxon>
        <taxon>Fungi</taxon>
        <taxon>Dikarya</taxon>
        <taxon>Ascomycota</taxon>
        <taxon>Pezizomycotina</taxon>
        <taxon>Lecanoromycetes</taxon>
        <taxon>OSLEUM clade</taxon>
        <taxon>Lecanoromycetidae</taxon>
        <taxon>Lecanorales</taxon>
        <taxon>Lecanorineae</taxon>
        <taxon>Stereocaulaceae</taxon>
        <taxon>Lepraria</taxon>
    </lineage>
</organism>
<comment type="similarity">
    <text evidence="2">Belongs to the peptidase A1 family.</text>
</comment>
<evidence type="ECO:0000313" key="10">
    <source>
        <dbReference type="Proteomes" id="UP001276659"/>
    </source>
</evidence>
<proteinExistence type="inferred from homology"/>
<evidence type="ECO:0000256" key="7">
    <source>
        <dbReference type="SAM" id="Phobius"/>
    </source>
</evidence>
<evidence type="ECO:0000256" key="1">
    <source>
        <dbReference type="ARBA" id="ARBA00004167"/>
    </source>
</evidence>
<evidence type="ECO:0000256" key="2">
    <source>
        <dbReference type="ARBA" id="ARBA00007447"/>
    </source>
</evidence>
<dbReference type="AlphaFoldDB" id="A0AAD9YZ26"/>
<feature type="compositionally biased region" description="Polar residues" evidence="6">
    <location>
        <begin position="696"/>
        <end position="711"/>
    </location>
</feature>
<feature type="compositionally biased region" description="Polar residues" evidence="6">
    <location>
        <begin position="603"/>
        <end position="616"/>
    </location>
</feature>
<dbReference type="PRINTS" id="PR00792">
    <property type="entry name" value="PEPSIN"/>
</dbReference>
<dbReference type="GO" id="GO:0004190">
    <property type="term" value="F:aspartic-type endopeptidase activity"/>
    <property type="evidence" value="ECO:0007669"/>
    <property type="project" value="InterPro"/>
</dbReference>
<comment type="caution">
    <text evidence="9">The sequence shown here is derived from an EMBL/GenBank/DDBJ whole genome shotgun (WGS) entry which is preliminary data.</text>
</comment>
<dbReference type="InterPro" id="IPR021109">
    <property type="entry name" value="Peptidase_aspartic_dom_sf"/>
</dbReference>
<dbReference type="PANTHER" id="PTHR15549">
    <property type="entry name" value="PAIRED IMMUNOGLOBULIN-LIKE TYPE 2 RECEPTOR"/>
    <property type="match status" value="1"/>
</dbReference>
<evidence type="ECO:0000256" key="3">
    <source>
        <dbReference type="ARBA" id="ARBA00022692"/>
    </source>
</evidence>
<dbReference type="InterPro" id="IPR051694">
    <property type="entry name" value="Immunoregulatory_rcpt-like"/>
</dbReference>
<feature type="region of interest" description="Disordered" evidence="6">
    <location>
        <begin position="560"/>
        <end position="786"/>
    </location>
</feature>
<dbReference type="GO" id="GO:0071944">
    <property type="term" value="C:cell periphery"/>
    <property type="evidence" value="ECO:0007669"/>
    <property type="project" value="UniProtKB-ARBA"/>
</dbReference>
<dbReference type="Pfam" id="PF00026">
    <property type="entry name" value="Asp"/>
    <property type="match status" value="1"/>
</dbReference>
<dbReference type="EMBL" id="JASNWA010000011">
    <property type="protein sequence ID" value="KAK3167313.1"/>
    <property type="molecule type" value="Genomic_DNA"/>
</dbReference>
<feature type="compositionally biased region" description="Polar residues" evidence="6">
    <location>
        <begin position="731"/>
        <end position="744"/>
    </location>
</feature>